<proteinExistence type="predicted"/>
<gene>
    <name evidence="2" type="ORF">M9Y10_035757</name>
</gene>
<evidence type="ECO:0008006" key="4">
    <source>
        <dbReference type="Google" id="ProtNLM"/>
    </source>
</evidence>
<feature type="compositionally biased region" description="Acidic residues" evidence="1">
    <location>
        <begin position="320"/>
        <end position="331"/>
    </location>
</feature>
<comment type="caution">
    <text evidence="2">The sequence shown here is derived from an EMBL/GenBank/DDBJ whole genome shotgun (WGS) entry which is preliminary data.</text>
</comment>
<sequence length="1780" mass="209359">MDPYLLVVKYIFSKNKITNTDINLNEFFSNGISFPQFISVIFHNKQIPGIVTPQNKYQIANNNKRALGYLTQHNHFFQLISVDFDNEKNQISLIQLILRKVYFKTTRVLFLKKCNNFLKPKGMDISEFSEFINGNGFIKLLNVLSNDSITKKIKTANRAEITDILSDYFKSLNIPTIINETAFIPINHDLLMYQALIIIDSYNKDISIQDETTKDLVDKTTKQNNLTLTNDEDNIHDDKNINHNEQKNKNLVDFKGDHDTLNDNKNSNVNIINNSENHVVLEGNEISNIDKKDNIECNENHIKKHKIKHKIKHSKKKDVEDNDDFNEEENDNFNKEDNDNFNEENKKESHVSFDKNENISLTENINSTNNILSTSFFESSEIMNFPKLSYINIVNNIMELNEMPVINSFSDFEKGSILPGLIEIFLNEKFKNIVENPSLPYDCLMNNMNALFILNKKDPSFIPSKYNITRESDIKKLIENLLMKYVFKDEFQNQMKEECNEMLNKFKISINNFNTDWKDGTNFVALLSILSNGEIAFPHESKLDINTLKDLFVKAKCALVLEDDAIFRNSVEYVILYQVKLILDEMRNKGMLKTIYNVLKRTGNKKSFIEINEDVIVPYDYVKDSFPVLRLLNFICAKVGLNFKTLDDVVNGLPSIVQYLMDIEIIPNVILREKFAKSNLNAVVNYLKDNNDAFKYSIFDFDDPKKREMNIIWFCDILLREFYIKNTKSAVFQNASQITGIQINLKQLKKQFIYGNYFYHLLDYENAEDKDYYDEELLLDLFQKAKVPFILDYESLTNINEDYICFQLKLIFDHSTIQFEKHLPKSNQIENNSQKVNIESNKVNDQPSLPFNENNESYEQLKKVIFNISDLKSEDSDDESIELNTDPKFSKIAVIPNKKSTKEQIINKLNQIFQSLSRIATSQKLDVNKNGKKNNQDKKIDLYRLYEYKEKKWVYDEQIIENIRKKYNMKDDDIIHFILLLPSCTIKKKIQKDEFYQLVSSISGCKIKGSITNDAYVELGICGNIKDIQKRFGISCIPNKNQEFLGLMQLRYPPSFENVKSIDYMQTSLSIISQYIVLTFPKNSIEEITHFINTSLYQIFQPSFYNLIEIGMTYLLDFDPSDIIQEIVELTQDKKFLDQIEIFLNQDEEILKTVKNFCDKVHTKVQWANEKYLDTYSNFLEIALHYCQKNVQKANKVAFINSLFKQMTDINLINDDQKKAEIINNSIKLYYNIDDKKENSFLKYEMTKKESNIIFDSEISDEFISSNGIDIKSLYTIFFCFSDPDDVKYVMKMFQLENYNQSYIINDKEFIANIQYCGDINELLDFYKITKTNNFNGKMKNGKLQLAYIFIQNLLPNNKKLMNDLLFFETMIASQCDIVITIPNKTIFEAQMHFAEKLMNAKNILDIVNKKNIKSEKCLFLINEVPNNINNSNIDPCSLSNMPFNLKKIELNITNKDSCSSFLKTLIDQLPNLDKLRKTIQFSDLQNDYNIFYVDIFQNIKKKMTEKRELSPLKRNNTFSNTNNRIKILDNLLNFTRIDDSSESTSNHDHQCNVISYEEYYILDIDFDETVRKVLYFFIKKKPKDCSVNVIEKYFIHTTILLRKEKDIIAILMKLKKKIMEKYVDIVAHDYIMELITFDMINCYRLFKILKIIKNSKIHFDEDSINYMKDYFVRRIENEIYNQAEEYCKDNEKSQDMKYLIGKRVYDLLEISNQFQQCRDRIQECYVESAKYKQEDVLLNQEEIGQESMKYVLSVKERIKEMTVEISREEDLEREIPQDF</sequence>
<name>A0ABR2GWP1_9EUKA</name>
<dbReference type="SUPFAM" id="SSF47576">
    <property type="entry name" value="Calponin-homology domain, CH-domain"/>
    <property type="match status" value="2"/>
</dbReference>
<feature type="region of interest" description="Disordered" evidence="1">
    <location>
        <begin position="308"/>
        <end position="353"/>
    </location>
</feature>
<protein>
    <recommendedName>
        <fullName evidence="4">Calponin-homology (CH) domain-containing protein</fullName>
    </recommendedName>
</protein>
<evidence type="ECO:0000313" key="2">
    <source>
        <dbReference type="EMBL" id="KAK8838334.1"/>
    </source>
</evidence>
<accession>A0ABR2GWP1</accession>
<dbReference type="InterPro" id="IPR036872">
    <property type="entry name" value="CH_dom_sf"/>
</dbReference>
<keyword evidence="3" id="KW-1185">Reference proteome</keyword>
<dbReference type="EMBL" id="JAPFFF010000056">
    <property type="protein sequence ID" value="KAK8838334.1"/>
    <property type="molecule type" value="Genomic_DNA"/>
</dbReference>
<evidence type="ECO:0000313" key="3">
    <source>
        <dbReference type="Proteomes" id="UP001470230"/>
    </source>
</evidence>
<organism evidence="2 3">
    <name type="scientific">Tritrichomonas musculus</name>
    <dbReference type="NCBI Taxonomy" id="1915356"/>
    <lineage>
        <taxon>Eukaryota</taxon>
        <taxon>Metamonada</taxon>
        <taxon>Parabasalia</taxon>
        <taxon>Tritrichomonadida</taxon>
        <taxon>Tritrichomonadidae</taxon>
        <taxon>Tritrichomonas</taxon>
    </lineage>
</organism>
<feature type="compositionally biased region" description="Basic and acidic residues" evidence="1">
    <location>
        <begin position="332"/>
        <end position="353"/>
    </location>
</feature>
<dbReference type="Proteomes" id="UP001470230">
    <property type="component" value="Unassembled WGS sequence"/>
</dbReference>
<reference evidence="2 3" key="1">
    <citation type="submission" date="2024-04" db="EMBL/GenBank/DDBJ databases">
        <title>Tritrichomonas musculus Genome.</title>
        <authorList>
            <person name="Alves-Ferreira E."/>
            <person name="Grigg M."/>
            <person name="Lorenzi H."/>
            <person name="Galac M."/>
        </authorList>
    </citation>
    <scope>NUCLEOTIDE SEQUENCE [LARGE SCALE GENOMIC DNA]</scope>
    <source>
        <strain evidence="2 3">EAF2021</strain>
    </source>
</reference>
<evidence type="ECO:0000256" key="1">
    <source>
        <dbReference type="SAM" id="MobiDB-lite"/>
    </source>
</evidence>